<dbReference type="AlphaFoldDB" id="A0A3F2S0H8"/>
<sequence length="238" mass="26502">MDLNAASPSELQRLPGVGPVTARLIMESRPFSTIEELLGVKGIGPVNNDVFTRPPCVVTFQAIEETGCLPGLELTLMNVHVSFGEKETRHNEIVEIDRLATELTESIPTGRKMVVLGDFNLSPQDVLGSLGSHKMALIRSPLSTTVFNKLYDNIWLDRADFNNCIDSNSDAERECLVDSGVLRIDWRYYPPSKSSRISVQNPRDAMFPRLQTYMSRVQCGYELSDHCPVWVAFAAGKL</sequence>
<organism evidence="1 2">
    <name type="scientific">Phytophthora kernoviae</name>
    <dbReference type="NCBI Taxonomy" id="325452"/>
    <lineage>
        <taxon>Eukaryota</taxon>
        <taxon>Sar</taxon>
        <taxon>Stramenopiles</taxon>
        <taxon>Oomycota</taxon>
        <taxon>Peronosporomycetes</taxon>
        <taxon>Peronosporales</taxon>
        <taxon>Peronosporaceae</taxon>
        <taxon>Phytophthora</taxon>
    </lineage>
</organism>
<dbReference type="SUPFAM" id="SSF56219">
    <property type="entry name" value="DNase I-like"/>
    <property type="match status" value="1"/>
</dbReference>
<protein>
    <recommendedName>
        <fullName evidence="3">Endonuclease/exonuclease/phosphatase domain-containing protein</fullName>
    </recommendedName>
</protein>
<gene>
    <name evidence="1" type="ORF">BBP00_00001422</name>
</gene>
<dbReference type="Pfam" id="PF12836">
    <property type="entry name" value="HHH_3"/>
    <property type="match status" value="1"/>
</dbReference>
<dbReference type="EMBL" id="MBDO02000019">
    <property type="protein sequence ID" value="RLN67845.1"/>
    <property type="molecule type" value="Genomic_DNA"/>
</dbReference>
<proteinExistence type="predicted"/>
<dbReference type="InterPro" id="IPR036691">
    <property type="entry name" value="Endo/exonu/phosph_ase_sf"/>
</dbReference>
<evidence type="ECO:0008006" key="3">
    <source>
        <dbReference type="Google" id="ProtNLM"/>
    </source>
</evidence>
<reference evidence="1 2" key="1">
    <citation type="submission" date="2018-07" db="EMBL/GenBank/DDBJ databases">
        <title>Genome sequencing of oomycete isolates from Chile give support for New Zealand origin for Phytophthora kernoviae and make available the first Nothophytophthora sp. genome.</title>
        <authorList>
            <person name="Studholme D.J."/>
            <person name="Sanfuentes E."/>
            <person name="Panda P."/>
            <person name="Hill R."/>
            <person name="Sambles C."/>
            <person name="Grant M."/>
            <person name="Williams N.M."/>
            <person name="Mcdougal R.L."/>
        </authorList>
    </citation>
    <scope>NUCLEOTIDE SEQUENCE [LARGE SCALE GENOMIC DNA]</scope>
    <source>
        <strain evidence="1">Chile6</strain>
    </source>
</reference>
<dbReference type="OrthoDB" id="6237065at2759"/>
<dbReference type="SUPFAM" id="SSF47781">
    <property type="entry name" value="RuvA domain 2-like"/>
    <property type="match status" value="1"/>
</dbReference>
<evidence type="ECO:0000313" key="1">
    <source>
        <dbReference type="EMBL" id="RLN67845.1"/>
    </source>
</evidence>
<dbReference type="Proteomes" id="UP000277300">
    <property type="component" value="Unassembled WGS sequence"/>
</dbReference>
<comment type="caution">
    <text evidence="1">The sequence shown here is derived from an EMBL/GenBank/DDBJ whole genome shotgun (WGS) entry which is preliminary data.</text>
</comment>
<dbReference type="Gene3D" id="1.10.150.320">
    <property type="entry name" value="Photosystem II 12 kDa extrinsic protein"/>
    <property type="match status" value="1"/>
</dbReference>
<name>A0A3F2S0H8_9STRA</name>
<dbReference type="Gene3D" id="3.60.10.10">
    <property type="entry name" value="Endonuclease/exonuclease/phosphatase"/>
    <property type="match status" value="1"/>
</dbReference>
<accession>A0A3F2S0H8</accession>
<evidence type="ECO:0000313" key="2">
    <source>
        <dbReference type="Proteomes" id="UP000277300"/>
    </source>
</evidence>
<dbReference type="InterPro" id="IPR010994">
    <property type="entry name" value="RuvA_2-like"/>
</dbReference>